<dbReference type="SUPFAM" id="SSF51161">
    <property type="entry name" value="Trimeric LpxA-like enzymes"/>
    <property type="match status" value="1"/>
</dbReference>
<gene>
    <name evidence="1" type="ORF">P256_02018</name>
</gene>
<dbReference type="Pfam" id="PF00132">
    <property type="entry name" value="Hexapep"/>
    <property type="match status" value="1"/>
</dbReference>
<dbReference type="InterPro" id="IPR050484">
    <property type="entry name" value="Transf_Hexapept/Carb_Anhydrase"/>
</dbReference>
<dbReference type="CDD" id="cd04645">
    <property type="entry name" value="LbH_gamma_CA_like"/>
    <property type="match status" value="1"/>
</dbReference>
<evidence type="ECO:0008006" key="3">
    <source>
        <dbReference type="Google" id="ProtNLM"/>
    </source>
</evidence>
<sequence length="180" mass="20177">MMYKYNGYVPTTACIPWDGWIEETANIIGDVHLGSKVNIWFGAIVRGDTGKVRIGHYSNVQAYSILDMGCADRLDVGQYVSIEHHVTLRGCKVGDYTLIGMHSIVSEHAVVGSYCVVEANTVIEENQIIPDYSVVAGVPAKVISNVTEKDVQKIKHKAYASFELIENYRELEPYWFNDNE</sequence>
<dbReference type="InterPro" id="IPR001451">
    <property type="entry name" value="Hexapep"/>
</dbReference>
<dbReference type="Gene3D" id="2.160.10.10">
    <property type="entry name" value="Hexapeptide repeat proteins"/>
    <property type="match status" value="1"/>
</dbReference>
<reference evidence="1 2" key="1">
    <citation type="submission" date="2013-10" db="EMBL/GenBank/DDBJ databases">
        <title>The Genome Sequence of Acinetobacter nectaris CIP 110549.</title>
        <authorList>
            <consortium name="The Broad Institute Genomics Platform"/>
            <consortium name="The Broad Institute Genome Sequencing Center for Infectious Disease"/>
            <person name="Cerqueira G."/>
            <person name="Feldgarden M."/>
            <person name="Courvalin P."/>
            <person name="Grillot-Courvalin C."/>
            <person name="Clermont D."/>
            <person name="Rocha E."/>
            <person name="Yoon E.-J."/>
            <person name="Nemec A."/>
            <person name="Young S.K."/>
            <person name="Zeng Q."/>
            <person name="Gargeya S."/>
            <person name="Fitzgerald M."/>
            <person name="Abouelleil A."/>
            <person name="Alvarado L."/>
            <person name="Berlin A.M."/>
            <person name="Chapman S.B."/>
            <person name="Gainer-Dewar J."/>
            <person name="Goldberg J."/>
            <person name="Gnerre S."/>
            <person name="Griggs A."/>
            <person name="Gujja S."/>
            <person name="Hansen M."/>
            <person name="Howarth C."/>
            <person name="Imamovic A."/>
            <person name="Ireland A."/>
            <person name="Larimer J."/>
            <person name="McCowan C."/>
            <person name="Murphy C."/>
            <person name="Pearson M."/>
            <person name="Poon T.W."/>
            <person name="Priest M."/>
            <person name="Roberts A."/>
            <person name="Saif S."/>
            <person name="Shea T."/>
            <person name="Sykes S."/>
            <person name="Wortman J."/>
            <person name="Nusbaum C."/>
            <person name="Birren B."/>
        </authorList>
    </citation>
    <scope>NUCLEOTIDE SEQUENCE [LARGE SCALE GENOMIC DNA]</scope>
    <source>
        <strain evidence="1 2">CIP 110549</strain>
    </source>
</reference>
<protein>
    <recommendedName>
        <fullName evidence="3">Carnitine operon protein CaiE</fullName>
    </recommendedName>
</protein>
<dbReference type="InterPro" id="IPR011004">
    <property type="entry name" value="Trimer_LpxA-like_sf"/>
</dbReference>
<accession>V2URV7</accession>
<evidence type="ECO:0000313" key="1">
    <source>
        <dbReference type="EMBL" id="ESK38094.1"/>
    </source>
</evidence>
<keyword evidence="2" id="KW-1185">Reference proteome</keyword>
<dbReference type="HOGENOM" id="CLU_064827_4_0_6"/>
<comment type="caution">
    <text evidence="1">The sequence shown here is derived from an EMBL/GenBank/DDBJ whole genome shotgun (WGS) entry which is preliminary data.</text>
</comment>
<dbReference type="InterPro" id="IPR047324">
    <property type="entry name" value="LbH_gamma_CA-like"/>
</dbReference>
<dbReference type="eggNOG" id="COG0663">
    <property type="taxonomic scope" value="Bacteria"/>
</dbReference>
<dbReference type="RefSeq" id="WP_023273636.1">
    <property type="nucleotide sequence ID" value="NZ_KI530735.1"/>
</dbReference>
<dbReference type="PANTHER" id="PTHR13061:SF29">
    <property type="entry name" value="GAMMA CARBONIC ANHYDRASE-LIKE 1, MITOCHONDRIAL-RELATED"/>
    <property type="match status" value="1"/>
</dbReference>
<dbReference type="STRING" id="1392540.P256_02018"/>
<evidence type="ECO:0000313" key="2">
    <source>
        <dbReference type="Proteomes" id="UP000023785"/>
    </source>
</evidence>
<dbReference type="PATRIC" id="fig|1392540.3.peg.1946"/>
<dbReference type="Proteomes" id="UP000023785">
    <property type="component" value="Unassembled WGS sequence"/>
</dbReference>
<dbReference type="OrthoDB" id="9803036at2"/>
<dbReference type="EMBL" id="AYER01000008">
    <property type="protein sequence ID" value="ESK38094.1"/>
    <property type="molecule type" value="Genomic_DNA"/>
</dbReference>
<dbReference type="PANTHER" id="PTHR13061">
    <property type="entry name" value="DYNACTIN SUBUNIT P25"/>
    <property type="match status" value="1"/>
</dbReference>
<dbReference type="AlphaFoldDB" id="V2URV7"/>
<organism evidence="1 2">
    <name type="scientific">Acinetobacter nectaris CIP 110549</name>
    <dbReference type="NCBI Taxonomy" id="1392540"/>
    <lineage>
        <taxon>Bacteria</taxon>
        <taxon>Pseudomonadati</taxon>
        <taxon>Pseudomonadota</taxon>
        <taxon>Gammaproteobacteria</taxon>
        <taxon>Moraxellales</taxon>
        <taxon>Moraxellaceae</taxon>
        <taxon>Acinetobacter</taxon>
    </lineage>
</organism>
<name>V2URV7_9GAMM</name>
<proteinExistence type="predicted"/>